<accession>A0A369QKJ6</accession>
<evidence type="ECO:0000259" key="3">
    <source>
        <dbReference type="Pfam" id="PF12969"/>
    </source>
</evidence>
<feature type="transmembrane region" description="Helical" evidence="1">
    <location>
        <begin position="751"/>
        <end position="776"/>
    </location>
</feature>
<dbReference type="Gene3D" id="2.60.40.3140">
    <property type="match status" value="1"/>
</dbReference>
<sequence length="869" mass="100065">MFLRLSGRYSTVAFFVFTFIIQAATSSAANRLPKGPVPDWVINRPVKLTTAVKAKDVSGGYHILLRDIQFDLESQTNYYHNGYVVFTDEGLQAVSEIQVAYDPNYEKVNFHAIRVWRNGKLIDKLGTAKFKQSQVEKELDKHIYNEQLSAIAILDDVRINDIVEFSYSITGWNPIFKNKFFNSFSLRTYDPLDEIYVRVNTTANRKVNYKLFNAKEQPAITSTNNQHAYTWHLKNLPGFPVDSDIPSWYDPYPWVSLSEFTNWQEFGQWAAALYEVNGLSKKLQLEIDSIKNISGDAGERLTATVRFVQDKVRYLGLENGISGYKPHAPAQTFRQRFGDCKDKSLLLSQMLQAMNIKAYPALVHTDYQDQISKWLPSAYAFNHCIVVVELLGKKIWIDPTISLQRGRYNSIATPNYKMAFVLKEGGGTFVKMQTPQIAKVKVNENFIFDNVGGPVKLEVKTYYYGSEADNMRQRLATSNLKETEKSYLNYYANTYPNITVARDLDYLDNPDQNILTTLEEYSIQDLWTRVLENQDSLITAYFYPQILRDRLSKPSTVIRKMPISLSYPSNFEQTITLLLPEPWSVENTSQIIQDKSFYFKNDITYKASSNSIILIYSYKNLRDHVPVAEAGFYLKKQKEVLDKLGFEISKPLNTTISPAGENEIFNSWMVGLSILFLMGWVFGAYKLNTYNPTLPEPKYYQNEIGGWLILVCFGLYVSLLGIIINLFNNFFKIEFWAMLTDTGHESYNPAHALLILFELASNTAFLVYIALLIWLFHQRRTSVPRLLMVYYGVNFLYIFFDNALAAMLKITDAEFKQIFYALLGAAIWIPYFIKSKRVKYTFTERLPQPEVEPIKHEVNPEEVEALIGA</sequence>
<dbReference type="Pfam" id="PF10754">
    <property type="entry name" value="DUF2569"/>
    <property type="match status" value="1"/>
</dbReference>
<evidence type="ECO:0000256" key="1">
    <source>
        <dbReference type="SAM" id="Phobius"/>
    </source>
</evidence>
<dbReference type="EMBL" id="QASA01000001">
    <property type="protein sequence ID" value="RDC65443.1"/>
    <property type="molecule type" value="Genomic_DNA"/>
</dbReference>
<dbReference type="InterPro" id="IPR038765">
    <property type="entry name" value="Papain-like_cys_pep_sf"/>
</dbReference>
<keyword evidence="1" id="KW-0472">Membrane</keyword>
<feature type="chain" id="PRO_5016562737" description="DUF3857 domain-containing protein" evidence="2">
    <location>
        <begin position="29"/>
        <end position="869"/>
    </location>
</feature>
<reference evidence="4 5" key="1">
    <citation type="submission" date="2018-04" db="EMBL/GenBank/DDBJ databases">
        <title>Adhaeribacter sp. HMF7616 genome sequencing and assembly.</title>
        <authorList>
            <person name="Kang H."/>
            <person name="Kang J."/>
            <person name="Cha I."/>
            <person name="Kim H."/>
            <person name="Joh K."/>
        </authorList>
    </citation>
    <scope>NUCLEOTIDE SEQUENCE [LARGE SCALE GENOMIC DNA]</scope>
    <source>
        <strain evidence="4 5">HMF7616</strain>
    </source>
</reference>
<feature type="domain" description="DUF3857" evidence="3">
    <location>
        <begin position="74"/>
        <end position="238"/>
    </location>
</feature>
<organism evidence="4 5">
    <name type="scientific">Adhaeribacter pallidiroseus</name>
    <dbReference type="NCBI Taxonomy" id="2072847"/>
    <lineage>
        <taxon>Bacteria</taxon>
        <taxon>Pseudomonadati</taxon>
        <taxon>Bacteroidota</taxon>
        <taxon>Cytophagia</taxon>
        <taxon>Cytophagales</taxon>
        <taxon>Hymenobacteraceae</taxon>
        <taxon>Adhaeribacter</taxon>
    </lineage>
</organism>
<dbReference type="InterPro" id="IPR024618">
    <property type="entry name" value="DUF3857"/>
</dbReference>
<gene>
    <name evidence="4" type="ORF">AHMF7616_04073</name>
</gene>
<feature type="transmembrane region" description="Helical" evidence="1">
    <location>
        <begin position="706"/>
        <end position="731"/>
    </location>
</feature>
<keyword evidence="1" id="KW-0812">Transmembrane</keyword>
<dbReference type="SUPFAM" id="SSF54001">
    <property type="entry name" value="Cysteine proteinases"/>
    <property type="match status" value="1"/>
</dbReference>
<protein>
    <recommendedName>
        <fullName evidence="3">DUF3857 domain-containing protein</fullName>
    </recommendedName>
</protein>
<dbReference type="Proteomes" id="UP000253919">
    <property type="component" value="Unassembled WGS sequence"/>
</dbReference>
<keyword evidence="1" id="KW-1133">Transmembrane helix</keyword>
<name>A0A369QKJ6_9BACT</name>
<dbReference type="OrthoDB" id="8595007at2"/>
<keyword evidence="5" id="KW-1185">Reference proteome</keyword>
<dbReference type="Pfam" id="PF12969">
    <property type="entry name" value="DUF3857"/>
    <property type="match status" value="1"/>
</dbReference>
<dbReference type="AlphaFoldDB" id="A0A369QKJ6"/>
<dbReference type="Gene3D" id="3.10.620.30">
    <property type="match status" value="1"/>
</dbReference>
<feature type="signal peptide" evidence="2">
    <location>
        <begin position="1"/>
        <end position="28"/>
    </location>
</feature>
<comment type="caution">
    <text evidence="4">The sequence shown here is derived from an EMBL/GenBank/DDBJ whole genome shotgun (WGS) entry which is preliminary data.</text>
</comment>
<feature type="transmembrane region" description="Helical" evidence="1">
    <location>
        <begin position="788"/>
        <end position="811"/>
    </location>
</feature>
<feature type="transmembrane region" description="Helical" evidence="1">
    <location>
        <begin position="665"/>
        <end position="685"/>
    </location>
</feature>
<proteinExistence type="predicted"/>
<dbReference type="RefSeq" id="WP_115374446.1">
    <property type="nucleotide sequence ID" value="NZ_QASA01000001.1"/>
</dbReference>
<evidence type="ECO:0000313" key="5">
    <source>
        <dbReference type="Proteomes" id="UP000253919"/>
    </source>
</evidence>
<dbReference type="InterPro" id="IPR019690">
    <property type="entry name" value="DUF2569"/>
</dbReference>
<evidence type="ECO:0000313" key="4">
    <source>
        <dbReference type="EMBL" id="RDC65443.1"/>
    </source>
</evidence>
<evidence type="ECO:0000256" key="2">
    <source>
        <dbReference type="SAM" id="SignalP"/>
    </source>
</evidence>
<keyword evidence="2" id="KW-0732">Signal</keyword>
<feature type="transmembrane region" description="Helical" evidence="1">
    <location>
        <begin position="817"/>
        <end position="833"/>
    </location>
</feature>